<sequence length="857" mass="98127">MRIFQSMSAIFVVLMLISFTAKSEEFNTAEVITHSSKGLQLGEDEGYLYLSFRTNTDISRLTIDGIGFGNKIRFSDVKQGINHALLKVKAGEYYIEHINIFVGIGAVRSNLKADDHRFTVKPGVVNYPGSWDFEAEWVENLRAQMRLDSYNFLSLELVKFKQQFGQQLQDLKFVYQGAIEDPYTAYLDEALKDHGGTAALSSINFLDQPMTDWPMTVLTELTTTVSVDMKYPRIRDYFHYDEQTIRAVSPDEKHLLFSAVLGEVVTVGLIRVADFNTYVLYQQKLPENSRVSELSWVDRDSFFMTLSNRGEEHNYVAHLTMDSTANSIDARFVRFRITGELLAALPAVENTLFFQADQAVRSNHKNTLYRVDVTDDKSIQASFHKPHQPTRKLKDVVDWLVDPRGVVRAALAISYDKKAEQTDLHYWFLEDPTSNDWQEIRTVHGSENLIWLKSLSPDEQSFYVLTNEFNDKYAIHQYATADGSHMGVFHEDPDHDILNVLYDRSTHEIIGYTFLENGLLQAHYFKELDERFERARQDNPDVQLFQVQQLKTQQRLLLFGLTPSSKGAWYMLNQETGLADKIFDISPNYERLPKGIHHTLFTQTDDGVELEGFLVMPQLEEGQKAPLIVMPHGGPIGVQDMAHNNEVQHFLAAQGFATLRVNYRGSGGYGKEFQSMGNQQWGEKIEQDIHSMTQHAFATHPLDVSKTCAMGGSYGGYSALMLTYLYPETYLCAVSFAGVMDLPLLFTSRDLSKNPEMAEKLTEIVGDPINQINRLTEKSPVYLLKEMKRPFMLFQGMKDSRVRVEHAVRMQQLMTLYGMTHEVVLFENEGHSFSQKNTPLLYLDRSLKFLKKHMNLK</sequence>
<dbReference type="SUPFAM" id="SSF82171">
    <property type="entry name" value="DPP6 N-terminal domain-like"/>
    <property type="match status" value="1"/>
</dbReference>
<organism evidence="4 5">
    <name type="scientific">Marinicella sediminis</name>
    <dbReference type="NCBI Taxonomy" id="1792834"/>
    <lineage>
        <taxon>Bacteria</taxon>
        <taxon>Pseudomonadati</taxon>
        <taxon>Pseudomonadota</taxon>
        <taxon>Gammaproteobacteria</taxon>
        <taxon>Lysobacterales</taxon>
        <taxon>Marinicellaceae</taxon>
        <taxon>Marinicella</taxon>
    </lineage>
</organism>
<dbReference type="Pfam" id="PF00326">
    <property type="entry name" value="Peptidase_S9"/>
    <property type="match status" value="1"/>
</dbReference>
<evidence type="ECO:0000256" key="1">
    <source>
        <dbReference type="ARBA" id="ARBA00022801"/>
    </source>
</evidence>
<dbReference type="Gene3D" id="3.40.50.1820">
    <property type="entry name" value="alpha/beta hydrolase"/>
    <property type="match status" value="1"/>
</dbReference>
<feature type="chain" id="PRO_5047027739" evidence="2">
    <location>
        <begin position="24"/>
        <end position="857"/>
    </location>
</feature>
<dbReference type="SUPFAM" id="SSF53474">
    <property type="entry name" value="alpha/beta-Hydrolases"/>
    <property type="match status" value="1"/>
</dbReference>
<evidence type="ECO:0000313" key="4">
    <source>
        <dbReference type="EMBL" id="MFC3194676.1"/>
    </source>
</evidence>
<reference evidence="5" key="1">
    <citation type="journal article" date="2019" name="Int. J. Syst. Evol. Microbiol.">
        <title>The Global Catalogue of Microorganisms (GCM) 10K type strain sequencing project: providing services to taxonomists for standard genome sequencing and annotation.</title>
        <authorList>
            <consortium name="The Broad Institute Genomics Platform"/>
            <consortium name="The Broad Institute Genome Sequencing Center for Infectious Disease"/>
            <person name="Wu L."/>
            <person name="Ma J."/>
        </authorList>
    </citation>
    <scope>NUCLEOTIDE SEQUENCE [LARGE SCALE GENOMIC DNA]</scope>
    <source>
        <strain evidence="5">KCTC 42953</strain>
    </source>
</reference>
<comment type="caution">
    <text evidence="4">The sequence shown here is derived from an EMBL/GenBank/DDBJ whole genome shotgun (WGS) entry which is preliminary data.</text>
</comment>
<dbReference type="EMBL" id="JBHRTS010000005">
    <property type="protein sequence ID" value="MFC3194676.1"/>
    <property type="molecule type" value="Genomic_DNA"/>
</dbReference>
<protein>
    <submittedName>
        <fullName evidence="4">Alpha/beta hydrolase family protein</fullName>
        <ecNumber evidence="4">3.4.-.-</ecNumber>
    </submittedName>
</protein>
<proteinExistence type="predicted"/>
<gene>
    <name evidence="4" type="ORF">ACFODZ_10545</name>
</gene>
<name>A0ABV7JF02_9GAMM</name>
<keyword evidence="1 4" id="KW-0378">Hydrolase</keyword>
<dbReference type="RefSeq" id="WP_077410730.1">
    <property type="nucleotide sequence ID" value="NZ_JBHRTS010000005.1"/>
</dbReference>
<dbReference type="PANTHER" id="PTHR42776:SF27">
    <property type="entry name" value="DIPEPTIDYL PEPTIDASE FAMILY MEMBER 6"/>
    <property type="match status" value="1"/>
</dbReference>
<keyword evidence="2" id="KW-0732">Signal</keyword>
<evidence type="ECO:0000313" key="5">
    <source>
        <dbReference type="Proteomes" id="UP001595533"/>
    </source>
</evidence>
<feature type="domain" description="Peptidase S9 prolyl oligopeptidase catalytic" evidence="3">
    <location>
        <begin position="647"/>
        <end position="855"/>
    </location>
</feature>
<dbReference type="PANTHER" id="PTHR42776">
    <property type="entry name" value="SERINE PEPTIDASE S9 FAMILY MEMBER"/>
    <property type="match status" value="1"/>
</dbReference>
<dbReference type="Proteomes" id="UP001595533">
    <property type="component" value="Unassembled WGS sequence"/>
</dbReference>
<keyword evidence="5" id="KW-1185">Reference proteome</keyword>
<accession>A0ABV7JF02</accession>
<dbReference type="InterPro" id="IPR001375">
    <property type="entry name" value="Peptidase_S9_cat"/>
</dbReference>
<dbReference type="InterPro" id="IPR029058">
    <property type="entry name" value="AB_hydrolase_fold"/>
</dbReference>
<feature type="signal peptide" evidence="2">
    <location>
        <begin position="1"/>
        <end position="23"/>
    </location>
</feature>
<evidence type="ECO:0000259" key="3">
    <source>
        <dbReference type="Pfam" id="PF00326"/>
    </source>
</evidence>
<evidence type="ECO:0000256" key="2">
    <source>
        <dbReference type="SAM" id="SignalP"/>
    </source>
</evidence>
<dbReference type="EC" id="3.4.-.-" evidence="4"/>
<dbReference type="GO" id="GO:0016787">
    <property type="term" value="F:hydrolase activity"/>
    <property type="evidence" value="ECO:0007669"/>
    <property type="project" value="UniProtKB-KW"/>
</dbReference>